<dbReference type="InterPro" id="IPR004358">
    <property type="entry name" value="Sig_transdc_His_kin-like_C"/>
</dbReference>
<comment type="function">
    <text evidence="14">Member of the two-component regulatory system NreB/NreC involved in the control of dissimilatory nitrate/nitrite reduction in response to oxygen. NreB functions as a direct oxygen sensor histidine kinase which is autophosphorylated, in the absence of oxygen, probably at the conserved histidine residue, and transfers its phosphate group probably to a conserved aspartate residue of NreC. NreB/NreC activates the expression of the nitrate (narGHJI) and nitrite (nir) reductase operons, as well as the putative nitrate transporter gene narT.</text>
</comment>
<evidence type="ECO:0000313" key="19">
    <source>
        <dbReference type="EMBL" id="TDC79788.1"/>
    </source>
</evidence>
<feature type="transmembrane region" description="Helical" evidence="17">
    <location>
        <begin position="42"/>
        <end position="61"/>
    </location>
</feature>
<evidence type="ECO:0000256" key="7">
    <source>
        <dbReference type="ARBA" id="ARBA00022490"/>
    </source>
</evidence>
<dbReference type="InterPro" id="IPR003594">
    <property type="entry name" value="HATPase_dom"/>
</dbReference>
<dbReference type="InterPro" id="IPR005467">
    <property type="entry name" value="His_kinase_dom"/>
</dbReference>
<evidence type="ECO:0000256" key="14">
    <source>
        <dbReference type="ARBA" id="ARBA00024827"/>
    </source>
</evidence>
<comment type="catalytic activity">
    <reaction evidence="1">
        <text>ATP + protein L-histidine = ADP + protein N-phospho-L-histidine.</text>
        <dbReference type="EC" id="2.7.13.3"/>
    </reaction>
</comment>
<feature type="transmembrane region" description="Helical" evidence="17">
    <location>
        <begin position="81"/>
        <end position="104"/>
    </location>
</feature>
<dbReference type="SUPFAM" id="SSF55874">
    <property type="entry name" value="ATPase domain of HSP90 chaperone/DNA topoisomerase II/histidine kinase"/>
    <property type="match status" value="1"/>
</dbReference>
<comment type="subcellular location">
    <subcellularLocation>
        <location evidence="3">Cytoplasm</location>
    </subcellularLocation>
</comment>
<keyword evidence="10 19" id="KW-0418">Kinase</keyword>
<dbReference type="GO" id="GO:0005737">
    <property type="term" value="C:cytoplasm"/>
    <property type="evidence" value="ECO:0007669"/>
    <property type="project" value="UniProtKB-SubCell"/>
</dbReference>
<keyword evidence="6" id="KW-0004">4Fe-4S</keyword>
<dbReference type="PIRSF" id="PIRSF037434">
    <property type="entry name" value="STHK_ChrS"/>
    <property type="match status" value="1"/>
</dbReference>
<dbReference type="InterPro" id="IPR036890">
    <property type="entry name" value="HATPase_C_sf"/>
</dbReference>
<feature type="domain" description="Histidine kinase" evidence="18">
    <location>
        <begin position="320"/>
        <end position="412"/>
    </location>
</feature>
<dbReference type="RefSeq" id="WP_132815922.1">
    <property type="nucleotide sequence ID" value="NZ_SMKI01000011.1"/>
</dbReference>
<dbReference type="GO" id="GO:0046983">
    <property type="term" value="F:protein dimerization activity"/>
    <property type="evidence" value="ECO:0007669"/>
    <property type="project" value="InterPro"/>
</dbReference>
<evidence type="ECO:0000256" key="9">
    <source>
        <dbReference type="ARBA" id="ARBA00022723"/>
    </source>
</evidence>
<dbReference type="SMART" id="SM00387">
    <property type="entry name" value="HATPase_c"/>
    <property type="match status" value="1"/>
</dbReference>
<evidence type="ECO:0000256" key="5">
    <source>
        <dbReference type="ARBA" id="ARBA00017322"/>
    </source>
</evidence>
<organism evidence="19 20">
    <name type="scientific">Streptomyces hainanensis</name>
    <dbReference type="NCBI Taxonomy" id="402648"/>
    <lineage>
        <taxon>Bacteria</taxon>
        <taxon>Bacillati</taxon>
        <taxon>Actinomycetota</taxon>
        <taxon>Actinomycetes</taxon>
        <taxon>Kitasatosporales</taxon>
        <taxon>Streptomycetaceae</taxon>
        <taxon>Streptomyces</taxon>
    </lineage>
</organism>
<reference evidence="19 20" key="1">
    <citation type="submission" date="2019-03" db="EMBL/GenBank/DDBJ databases">
        <title>Draft genome sequences of novel Actinobacteria.</title>
        <authorList>
            <person name="Sahin N."/>
            <person name="Ay H."/>
            <person name="Saygin H."/>
        </authorList>
    </citation>
    <scope>NUCLEOTIDE SEQUENCE [LARGE SCALE GENOMIC DNA]</scope>
    <source>
        <strain evidence="19 20">DSM 41900</strain>
    </source>
</reference>
<dbReference type="OrthoDB" id="227596at2"/>
<accession>A0A4R4TNN1</accession>
<sequence>MTDGTEVERRWAVFDRWGPHVLLGCGLVLAGATSEELGMTRAGWYATAALAVAAVALELGWQRGSGKPSTAGAWYYFTRWAISLALTWFNGFFGVYAVIGYFTADRVLPDRLVRPGLVATAAVMASSNLGGPAQLHSWPTLTVFAALFGVHLSLVAVFSHLGAKEQAQAEARASLIKELERTNATLQQALDENAALHAQLLVQAREAGVADERRRLAAEIHDTIAQGLIGIITQLQAVSLVPDPELARGHVDRAAALARHSLGEARRSVANLAPVALASDPLPAALRKTVDDWSDRAGVPAEFTLTGREREPHHEVSATLLRIAQEALSNAARHGRPSRVGVTLTFFGQEVTLDVRDDGLGFDPAALPERTGAGGFGLASMRARAERVAGSLTVESEVGQGTAVSARVPLLSHD</sequence>
<dbReference type="Gene3D" id="3.30.565.10">
    <property type="entry name" value="Histidine kinase-like ATPase, C-terminal domain"/>
    <property type="match status" value="1"/>
</dbReference>
<keyword evidence="16" id="KW-0175">Coiled coil</keyword>
<name>A0A4R4TNN1_9ACTN</name>
<dbReference type="GO" id="GO:0051539">
    <property type="term" value="F:4 iron, 4 sulfur cluster binding"/>
    <property type="evidence" value="ECO:0007669"/>
    <property type="project" value="UniProtKB-KW"/>
</dbReference>
<keyword evidence="7" id="KW-0963">Cytoplasm</keyword>
<keyword evidence="12" id="KW-0902">Two-component regulatory system</keyword>
<evidence type="ECO:0000256" key="11">
    <source>
        <dbReference type="ARBA" id="ARBA00023004"/>
    </source>
</evidence>
<dbReference type="GO" id="GO:0046872">
    <property type="term" value="F:metal ion binding"/>
    <property type="evidence" value="ECO:0007669"/>
    <property type="project" value="UniProtKB-KW"/>
</dbReference>
<protein>
    <recommendedName>
        <fullName evidence="5">Oxygen sensor histidine kinase NreB</fullName>
        <ecNumber evidence="4">2.7.13.3</ecNumber>
    </recommendedName>
    <alternativeName>
        <fullName evidence="15">Nitrogen regulation protein B</fullName>
    </alternativeName>
</protein>
<dbReference type="CDD" id="cd16917">
    <property type="entry name" value="HATPase_UhpB-NarQ-NarX-like"/>
    <property type="match status" value="1"/>
</dbReference>
<keyword evidence="17" id="KW-1133">Transmembrane helix</keyword>
<dbReference type="Pfam" id="PF02518">
    <property type="entry name" value="HATPase_c"/>
    <property type="match status" value="1"/>
</dbReference>
<evidence type="ECO:0000256" key="15">
    <source>
        <dbReference type="ARBA" id="ARBA00030800"/>
    </source>
</evidence>
<dbReference type="InterPro" id="IPR050482">
    <property type="entry name" value="Sensor_HK_TwoCompSys"/>
</dbReference>
<dbReference type="PANTHER" id="PTHR24421:SF62">
    <property type="entry name" value="SENSORY TRANSDUCTION HISTIDINE KINASE"/>
    <property type="match status" value="1"/>
</dbReference>
<keyword evidence="13" id="KW-0411">Iron-sulfur</keyword>
<evidence type="ECO:0000256" key="13">
    <source>
        <dbReference type="ARBA" id="ARBA00023014"/>
    </source>
</evidence>
<comment type="caution">
    <text evidence="19">The sequence shown here is derived from an EMBL/GenBank/DDBJ whole genome shotgun (WGS) entry which is preliminary data.</text>
</comment>
<dbReference type="EC" id="2.7.13.3" evidence="4"/>
<keyword evidence="9" id="KW-0479">Metal-binding</keyword>
<dbReference type="AlphaFoldDB" id="A0A4R4TNN1"/>
<evidence type="ECO:0000256" key="12">
    <source>
        <dbReference type="ARBA" id="ARBA00023012"/>
    </source>
</evidence>
<feature type="transmembrane region" description="Helical" evidence="17">
    <location>
        <begin position="141"/>
        <end position="163"/>
    </location>
</feature>
<feature type="transmembrane region" description="Helical" evidence="17">
    <location>
        <begin position="17"/>
        <end position="35"/>
    </location>
</feature>
<evidence type="ECO:0000256" key="4">
    <source>
        <dbReference type="ARBA" id="ARBA00012438"/>
    </source>
</evidence>
<evidence type="ECO:0000256" key="3">
    <source>
        <dbReference type="ARBA" id="ARBA00004496"/>
    </source>
</evidence>
<dbReference type="Pfam" id="PF07730">
    <property type="entry name" value="HisKA_3"/>
    <property type="match status" value="1"/>
</dbReference>
<gene>
    <name evidence="19" type="ORF">E1283_02070</name>
</gene>
<evidence type="ECO:0000256" key="8">
    <source>
        <dbReference type="ARBA" id="ARBA00022679"/>
    </source>
</evidence>
<evidence type="ECO:0000259" key="18">
    <source>
        <dbReference type="PROSITE" id="PS50109"/>
    </source>
</evidence>
<keyword evidence="8" id="KW-0808">Transferase</keyword>
<dbReference type="EMBL" id="SMKI01000011">
    <property type="protein sequence ID" value="TDC79788.1"/>
    <property type="molecule type" value="Genomic_DNA"/>
</dbReference>
<dbReference type="Proteomes" id="UP000295345">
    <property type="component" value="Unassembled WGS sequence"/>
</dbReference>
<evidence type="ECO:0000256" key="17">
    <source>
        <dbReference type="SAM" id="Phobius"/>
    </source>
</evidence>
<keyword evidence="11" id="KW-0408">Iron</keyword>
<dbReference type="Gene3D" id="1.20.5.1930">
    <property type="match status" value="1"/>
</dbReference>
<comment type="cofactor">
    <cofactor evidence="2">
        <name>[4Fe-4S] cluster</name>
        <dbReference type="ChEBI" id="CHEBI:49883"/>
    </cofactor>
</comment>
<evidence type="ECO:0000256" key="2">
    <source>
        <dbReference type="ARBA" id="ARBA00001966"/>
    </source>
</evidence>
<feature type="coiled-coil region" evidence="16">
    <location>
        <begin position="172"/>
        <end position="199"/>
    </location>
</feature>
<dbReference type="GO" id="GO:0016020">
    <property type="term" value="C:membrane"/>
    <property type="evidence" value="ECO:0007669"/>
    <property type="project" value="InterPro"/>
</dbReference>
<evidence type="ECO:0000256" key="1">
    <source>
        <dbReference type="ARBA" id="ARBA00000085"/>
    </source>
</evidence>
<evidence type="ECO:0000256" key="16">
    <source>
        <dbReference type="SAM" id="Coils"/>
    </source>
</evidence>
<keyword evidence="17" id="KW-0812">Transmembrane</keyword>
<keyword evidence="20" id="KW-1185">Reference proteome</keyword>
<evidence type="ECO:0000256" key="6">
    <source>
        <dbReference type="ARBA" id="ARBA00022485"/>
    </source>
</evidence>
<evidence type="ECO:0000256" key="10">
    <source>
        <dbReference type="ARBA" id="ARBA00022777"/>
    </source>
</evidence>
<dbReference type="PANTHER" id="PTHR24421">
    <property type="entry name" value="NITRATE/NITRITE SENSOR PROTEIN NARX-RELATED"/>
    <property type="match status" value="1"/>
</dbReference>
<dbReference type="PROSITE" id="PS50109">
    <property type="entry name" value="HIS_KIN"/>
    <property type="match status" value="1"/>
</dbReference>
<proteinExistence type="predicted"/>
<evidence type="ECO:0000313" key="20">
    <source>
        <dbReference type="Proteomes" id="UP000295345"/>
    </source>
</evidence>
<dbReference type="InterPro" id="IPR017205">
    <property type="entry name" value="Sig_transdc_His_kinase_ChrS"/>
</dbReference>
<dbReference type="GO" id="GO:0000155">
    <property type="term" value="F:phosphorelay sensor kinase activity"/>
    <property type="evidence" value="ECO:0007669"/>
    <property type="project" value="InterPro"/>
</dbReference>
<dbReference type="PRINTS" id="PR00344">
    <property type="entry name" value="BCTRLSENSOR"/>
</dbReference>
<dbReference type="InterPro" id="IPR011712">
    <property type="entry name" value="Sig_transdc_His_kin_sub3_dim/P"/>
</dbReference>
<keyword evidence="17" id="KW-0472">Membrane</keyword>